<dbReference type="GO" id="GO:0003977">
    <property type="term" value="F:UDP-N-acetylglucosamine diphosphorylase activity"/>
    <property type="evidence" value="ECO:0007669"/>
    <property type="project" value="UniProtKB-EC"/>
</dbReference>
<sequence length="398" mass="42375">MSKETHMNGTAAIVLAAGEGNRLHPLTKNRPKPMLPAAAKPILEHVFDQLVDAGITEIVVVVGYKRERIQSHFGPTYRDVPLTYVTQDKQLGTGHAVLAAEAAVDGTCLVVNGDQIAASQIIRDTLEAHDADATVALLQRSSVDGYGGVLVDEERVTTIVEDPPDDREYLLNAGIYVLEPVAFDAIRAAEPRAGERLLVDGLSKLVEWGDIVRGTVSEGLWVDATYPWDLLDVSFELFDTGFIGGQSMRNVHETATVHESAVIREPIIIDRDCVIEPGAVVGPNVCLGENTTVGSNAVVERSVVDTDTRIGASATVIECVTGTGVRIGRGSTIPGGPGDVRVADRVFENETLGALLADRVHDCGGVTYVPGTLVGPRTEIQAGTTVRGTLEAETEVRS</sequence>
<dbReference type="SUPFAM" id="SSF53448">
    <property type="entry name" value="Nucleotide-diphospho-sugar transferases"/>
    <property type="match status" value="1"/>
</dbReference>
<comment type="catalytic activity">
    <reaction evidence="10">
        <text>alpha-D-glucosamine 1-phosphate + acetyl-CoA = N-acetyl-alpha-D-glucosamine 1-phosphate + CoA + H(+)</text>
        <dbReference type="Rhea" id="RHEA:13725"/>
        <dbReference type="ChEBI" id="CHEBI:15378"/>
        <dbReference type="ChEBI" id="CHEBI:57287"/>
        <dbReference type="ChEBI" id="CHEBI:57288"/>
        <dbReference type="ChEBI" id="CHEBI:57776"/>
        <dbReference type="ChEBI" id="CHEBI:58516"/>
        <dbReference type="EC" id="2.3.1.157"/>
    </reaction>
</comment>
<keyword evidence="15" id="KW-1185">Reference proteome</keyword>
<evidence type="ECO:0000256" key="6">
    <source>
        <dbReference type="ARBA" id="ARBA00022679"/>
    </source>
</evidence>
<dbReference type="InterPro" id="IPR011004">
    <property type="entry name" value="Trimer_LpxA-like_sf"/>
</dbReference>
<dbReference type="InterPro" id="IPR005835">
    <property type="entry name" value="NTP_transferase_dom"/>
</dbReference>
<comment type="catalytic activity">
    <reaction evidence="11">
        <text>N-acetyl-alpha-D-glucosamine 1-phosphate + UTP + H(+) = UDP-N-acetyl-alpha-D-glucosamine + diphosphate</text>
        <dbReference type="Rhea" id="RHEA:13509"/>
        <dbReference type="ChEBI" id="CHEBI:15378"/>
        <dbReference type="ChEBI" id="CHEBI:33019"/>
        <dbReference type="ChEBI" id="CHEBI:46398"/>
        <dbReference type="ChEBI" id="CHEBI:57705"/>
        <dbReference type="ChEBI" id="CHEBI:57776"/>
        <dbReference type="EC" id="2.7.7.23"/>
    </reaction>
</comment>
<keyword evidence="9" id="KW-0012">Acyltransferase</keyword>
<dbReference type="PANTHER" id="PTHR43584">
    <property type="entry name" value="NUCLEOTIDYL TRANSFERASE"/>
    <property type="match status" value="1"/>
</dbReference>
<dbReference type="EC" id="2.3.1.157" evidence="3"/>
<evidence type="ECO:0000256" key="2">
    <source>
        <dbReference type="ARBA" id="ARBA00005208"/>
    </source>
</evidence>
<dbReference type="SUPFAM" id="SSF51161">
    <property type="entry name" value="Trimeric LpxA-like enzymes"/>
    <property type="match status" value="1"/>
</dbReference>
<dbReference type="InterPro" id="IPR056729">
    <property type="entry name" value="GMPPB_C"/>
</dbReference>
<feature type="domain" description="Nucleotidyl transferase" evidence="12">
    <location>
        <begin position="12"/>
        <end position="234"/>
    </location>
</feature>
<dbReference type="EC" id="2.7.7.23" evidence="4"/>
<organism evidence="14 15">
    <name type="scientific">Natronorubrum thiooxidans</name>
    <dbReference type="NCBI Taxonomy" id="308853"/>
    <lineage>
        <taxon>Archaea</taxon>
        <taxon>Methanobacteriati</taxon>
        <taxon>Methanobacteriota</taxon>
        <taxon>Stenosarchaea group</taxon>
        <taxon>Halobacteria</taxon>
        <taxon>Halobacteriales</taxon>
        <taxon>Natrialbaceae</taxon>
        <taxon>Natronorubrum</taxon>
    </lineage>
</organism>
<evidence type="ECO:0000256" key="10">
    <source>
        <dbReference type="ARBA" id="ARBA00048247"/>
    </source>
</evidence>
<accession>A0A1N7FSM6</accession>
<evidence type="ECO:0000313" key="15">
    <source>
        <dbReference type="Proteomes" id="UP000185936"/>
    </source>
</evidence>
<evidence type="ECO:0000259" key="12">
    <source>
        <dbReference type="Pfam" id="PF00483"/>
    </source>
</evidence>
<keyword evidence="6 14" id="KW-0808">Transferase</keyword>
<keyword evidence="8" id="KW-0511">Multifunctional enzyme</keyword>
<dbReference type="Pfam" id="PF25087">
    <property type="entry name" value="GMPPB_C"/>
    <property type="match status" value="1"/>
</dbReference>
<evidence type="ECO:0000256" key="4">
    <source>
        <dbReference type="ARBA" id="ARBA00012457"/>
    </source>
</evidence>
<dbReference type="InterPro" id="IPR029044">
    <property type="entry name" value="Nucleotide-diphossugar_trans"/>
</dbReference>
<reference evidence="15" key="1">
    <citation type="submission" date="2017-01" db="EMBL/GenBank/DDBJ databases">
        <authorList>
            <person name="Varghese N."/>
            <person name="Submissions S."/>
        </authorList>
    </citation>
    <scope>NUCLEOTIDE SEQUENCE [LARGE SCALE GENOMIC DNA]</scope>
    <source>
        <strain evidence="15">type strain: HArc-</strain>
    </source>
</reference>
<dbReference type="InterPro" id="IPR050065">
    <property type="entry name" value="GlmU-like"/>
</dbReference>
<evidence type="ECO:0000256" key="9">
    <source>
        <dbReference type="ARBA" id="ARBA00023315"/>
    </source>
</evidence>
<gene>
    <name evidence="14" type="ORF">SAMN05421752_10840</name>
</gene>
<comment type="pathway">
    <text evidence="2">Nucleotide-sugar biosynthesis; UDP-N-acetyl-alpha-D-glucosamine biosynthesis; UDP-N-acetyl-alpha-D-glucosamine from N-acetyl-alpha-D-glucosamine 1-phosphate: step 1/1.</text>
</comment>
<dbReference type="InterPro" id="IPR018357">
    <property type="entry name" value="Hexapep_transf_CS"/>
</dbReference>
<evidence type="ECO:0000256" key="7">
    <source>
        <dbReference type="ARBA" id="ARBA00022695"/>
    </source>
</evidence>
<evidence type="ECO:0000256" key="5">
    <source>
        <dbReference type="ARBA" id="ARBA00013414"/>
    </source>
</evidence>
<keyword evidence="7" id="KW-0548">Nucleotidyltransferase</keyword>
<dbReference type="Proteomes" id="UP000185936">
    <property type="component" value="Unassembled WGS sequence"/>
</dbReference>
<dbReference type="PROSITE" id="PS00101">
    <property type="entry name" value="HEXAPEP_TRANSFERASES"/>
    <property type="match status" value="1"/>
</dbReference>
<evidence type="ECO:0000256" key="1">
    <source>
        <dbReference type="ARBA" id="ARBA00005166"/>
    </source>
</evidence>
<evidence type="ECO:0000256" key="3">
    <source>
        <dbReference type="ARBA" id="ARBA00012225"/>
    </source>
</evidence>
<evidence type="ECO:0000313" key="14">
    <source>
        <dbReference type="EMBL" id="SIS03266.1"/>
    </source>
</evidence>
<dbReference type="CDD" id="cd04181">
    <property type="entry name" value="NTP_transferase"/>
    <property type="match status" value="1"/>
</dbReference>
<protein>
    <recommendedName>
        <fullName evidence="5">Bifunctional protein GlmU</fullName>
        <ecNumber evidence="3">2.3.1.157</ecNumber>
        <ecNumber evidence="4">2.7.7.23</ecNumber>
    </recommendedName>
</protein>
<dbReference type="Pfam" id="PF00483">
    <property type="entry name" value="NTP_transferase"/>
    <property type="match status" value="1"/>
</dbReference>
<evidence type="ECO:0000259" key="13">
    <source>
        <dbReference type="Pfam" id="PF25087"/>
    </source>
</evidence>
<dbReference type="Gene3D" id="3.90.550.10">
    <property type="entry name" value="Spore Coat Polysaccharide Biosynthesis Protein SpsA, Chain A"/>
    <property type="match status" value="1"/>
</dbReference>
<dbReference type="STRING" id="308853.SAMN05421752_10840"/>
<proteinExistence type="predicted"/>
<dbReference type="PANTHER" id="PTHR43584:SF8">
    <property type="entry name" value="N-ACETYLMURAMATE ALPHA-1-PHOSPHATE URIDYLYLTRANSFERASE"/>
    <property type="match status" value="1"/>
</dbReference>
<evidence type="ECO:0000256" key="11">
    <source>
        <dbReference type="ARBA" id="ARBA00048493"/>
    </source>
</evidence>
<name>A0A1N7FSM6_9EURY</name>
<comment type="pathway">
    <text evidence="1">Nucleotide-sugar biosynthesis; UDP-N-acetyl-alpha-D-glucosamine biosynthesis; N-acetyl-alpha-D-glucosamine 1-phosphate from alpha-D-glucosamine 6-phosphate (route II): step 2/2.</text>
</comment>
<dbReference type="GO" id="GO:0019134">
    <property type="term" value="F:glucosamine-1-phosphate N-acetyltransferase activity"/>
    <property type="evidence" value="ECO:0007669"/>
    <property type="project" value="UniProtKB-EC"/>
</dbReference>
<evidence type="ECO:0000256" key="8">
    <source>
        <dbReference type="ARBA" id="ARBA00023268"/>
    </source>
</evidence>
<dbReference type="EMBL" id="FTNR01000008">
    <property type="protein sequence ID" value="SIS03266.1"/>
    <property type="molecule type" value="Genomic_DNA"/>
</dbReference>
<dbReference type="AlphaFoldDB" id="A0A1N7FSM6"/>
<dbReference type="Gene3D" id="2.160.10.10">
    <property type="entry name" value="Hexapeptide repeat proteins"/>
    <property type="match status" value="1"/>
</dbReference>
<feature type="domain" description="Mannose-1-phosphate guanyltransferase C-terminal" evidence="13">
    <location>
        <begin position="264"/>
        <end position="353"/>
    </location>
</feature>